<proteinExistence type="predicted"/>
<reference evidence="1 2" key="1">
    <citation type="journal article" date="2018" name="Sci. Rep.">
        <title>A novel species of the marine cyanobacterium Acaryochloris with a unique pigment content and lifestyle.</title>
        <authorList>
            <person name="Partensky F."/>
            <person name="Six C."/>
            <person name="Ratin M."/>
            <person name="Garczarek L."/>
            <person name="Vaulot D."/>
            <person name="Probert I."/>
            <person name="Calteau A."/>
            <person name="Gourvil P."/>
            <person name="Marie D."/>
            <person name="Grebert T."/>
            <person name="Bouchier C."/>
            <person name="Le Panse S."/>
            <person name="Gachenot M."/>
            <person name="Rodriguez F."/>
            <person name="Garrido J.L."/>
        </authorList>
    </citation>
    <scope>NUCLEOTIDE SEQUENCE [LARGE SCALE GENOMIC DNA]</scope>
    <source>
        <strain evidence="1 2">RCC1774</strain>
    </source>
</reference>
<dbReference type="InterPro" id="IPR058966">
    <property type="entry name" value="MJECL33-like"/>
</dbReference>
<dbReference type="Pfam" id="PF25924">
    <property type="entry name" value="MJECL33"/>
    <property type="match status" value="1"/>
</dbReference>
<dbReference type="OrthoDB" id="2810383at2"/>
<gene>
    <name evidence="1" type="ORF">C1752_07854</name>
</gene>
<dbReference type="EMBL" id="PQWO01000021">
    <property type="protein sequence ID" value="PZD71126.1"/>
    <property type="molecule type" value="Genomic_DNA"/>
</dbReference>
<evidence type="ECO:0000313" key="2">
    <source>
        <dbReference type="Proteomes" id="UP000248857"/>
    </source>
</evidence>
<dbReference type="RefSeq" id="WP_110988332.1">
    <property type="nucleotide sequence ID" value="NZ_CAWNWM010000021.1"/>
</dbReference>
<dbReference type="Proteomes" id="UP000248857">
    <property type="component" value="Unassembled WGS sequence"/>
</dbReference>
<protein>
    <submittedName>
        <fullName evidence="1">Uncharacterized protein</fullName>
    </submittedName>
</protein>
<accession>A0A2W1JAY3</accession>
<name>A0A2W1JAY3_9CYAN</name>
<organism evidence="1 2">
    <name type="scientific">Acaryochloris thomasi RCC1774</name>
    <dbReference type="NCBI Taxonomy" id="1764569"/>
    <lineage>
        <taxon>Bacteria</taxon>
        <taxon>Bacillati</taxon>
        <taxon>Cyanobacteriota</taxon>
        <taxon>Cyanophyceae</taxon>
        <taxon>Acaryochloridales</taxon>
        <taxon>Acaryochloridaceae</taxon>
        <taxon>Acaryochloris</taxon>
        <taxon>Acaryochloris thomasi</taxon>
    </lineage>
</organism>
<evidence type="ECO:0000313" key="1">
    <source>
        <dbReference type="EMBL" id="PZD71126.1"/>
    </source>
</evidence>
<keyword evidence="2" id="KW-1185">Reference proteome</keyword>
<comment type="caution">
    <text evidence="1">The sequence shown here is derived from an EMBL/GenBank/DDBJ whole genome shotgun (WGS) entry which is preliminary data.</text>
</comment>
<sequence length="429" mass="49422">MVFDNQSVQDKSAVAALLHSQMNLSYSDLRDNSQLSRNRYLVKTYVIEFTPGENSSITDLNEDKIETLFSFKSKKQEHHPVIQTTGDRSLYVLRWKYNDNDIEAYLDISPVQNDCRFWFLDSVSKADVLDIVIKKIINQSTELDRIWIWPSLLKEFTQKGQLRGFDLTYDYRKFETQENISQAEYRAEVEDPPRQVNTRPVEEECESTVKELKQYLTLSARGGGEVSDALHELFQTDSLQEKVVPSKISIKYRGEENSIQRVSQSNFAIETIQYDGKFVVKGTSVLLHKELVNEIRSRYSTKIRDIEKRHIIKIIGKEDKITDAVGEPLYFNFESKPIENLIDFCKVVFSGKDPFFLWGVPREVDDGLIVHSIDLKTGSKMNFQIYRDVVSLSLELGSCGNSVVRFFTNIQQSFSCRITAEDADGVSVF</sequence>
<dbReference type="AlphaFoldDB" id="A0A2W1JAY3"/>